<dbReference type="Proteomes" id="UP001162480">
    <property type="component" value="Chromosome 1"/>
</dbReference>
<name>A0AA36AEU2_OCTVU</name>
<accession>A0AA36AEU2</accession>
<gene>
    <name evidence="1" type="ORF">OCTVUL_1B029374</name>
</gene>
<evidence type="ECO:0000313" key="2">
    <source>
        <dbReference type="Proteomes" id="UP001162480"/>
    </source>
</evidence>
<dbReference type="EMBL" id="OX597814">
    <property type="protein sequence ID" value="CAI9714798.1"/>
    <property type="molecule type" value="Genomic_DNA"/>
</dbReference>
<proteinExistence type="predicted"/>
<keyword evidence="2" id="KW-1185">Reference proteome</keyword>
<organism evidence="1 2">
    <name type="scientific">Octopus vulgaris</name>
    <name type="common">Common octopus</name>
    <dbReference type="NCBI Taxonomy" id="6645"/>
    <lineage>
        <taxon>Eukaryota</taxon>
        <taxon>Metazoa</taxon>
        <taxon>Spiralia</taxon>
        <taxon>Lophotrochozoa</taxon>
        <taxon>Mollusca</taxon>
        <taxon>Cephalopoda</taxon>
        <taxon>Coleoidea</taxon>
        <taxon>Octopodiformes</taxon>
        <taxon>Octopoda</taxon>
        <taxon>Incirrata</taxon>
        <taxon>Octopodidae</taxon>
        <taxon>Octopus</taxon>
    </lineage>
</organism>
<sequence>MCNTNEHQRDRKRKLRDTANKRIAASLGATFRQMNIDQRKCEPRTVSEINTHTGKQKLNSHSTPVFDMVSHGGDCSVSVHSNIV</sequence>
<evidence type="ECO:0000313" key="1">
    <source>
        <dbReference type="EMBL" id="CAI9714798.1"/>
    </source>
</evidence>
<dbReference type="AlphaFoldDB" id="A0AA36AEU2"/>
<reference evidence="1" key="1">
    <citation type="submission" date="2023-08" db="EMBL/GenBank/DDBJ databases">
        <authorList>
            <person name="Alioto T."/>
            <person name="Alioto T."/>
            <person name="Gomez Garrido J."/>
        </authorList>
    </citation>
    <scope>NUCLEOTIDE SEQUENCE</scope>
</reference>
<protein>
    <submittedName>
        <fullName evidence="1">Uncharacterized protein</fullName>
    </submittedName>
</protein>